<dbReference type="EMBL" id="LN879502">
    <property type="protein sequence ID" value="CUI17703.1"/>
    <property type="molecule type" value="Genomic_DNA"/>
</dbReference>
<dbReference type="Pfam" id="PF13174">
    <property type="entry name" value="TPR_6"/>
    <property type="match status" value="1"/>
</dbReference>
<evidence type="ECO:0000256" key="1">
    <source>
        <dbReference type="PROSITE-ProRule" id="PRU00339"/>
    </source>
</evidence>
<dbReference type="InParanoid" id="A0A0U5JEW4"/>
<dbReference type="InterPro" id="IPR011990">
    <property type="entry name" value="TPR-like_helical_dom_sf"/>
</dbReference>
<dbReference type="PROSITE" id="PS50005">
    <property type="entry name" value="TPR"/>
    <property type="match status" value="1"/>
</dbReference>
<proteinExistence type="predicted"/>
<dbReference type="KEGG" id="pnl:PNK_2099"/>
<evidence type="ECO:0008006" key="4">
    <source>
        <dbReference type="Google" id="ProtNLM"/>
    </source>
</evidence>
<dbReference type="STRING" id="389348.PNK_2099"/>
<reference evidence="3" key="1">
    <citation type="submission" date="2015-09" db="EMBL/GenBank/DDBJ databases">
        <authorList>
            <person name="Bertelli C."/>
        </authorList>
    </citation>
    <scope>NUCLEOTIDE SEQUENCE [LARGE SCALE GENOMIC DNA]</scope>
    <source>
        <strain evidence="3">KNic</strain>
    </source>
</reference>
<gene>
    <name evidence="2" type="ORF">PNK_2099</name>
</gene>
<evidence type="ECO:0000313" key="3">
    <source>
        <dbReference type="Proteomes" id="UP000069902"/>
    </source>
</evidence>
<accession>A0A0U5JEW4</accession>
<dbReference type="Proteomes" id="UP000069902">
    <property type="component" value="Chromosome cPNK"/>
</dbReference>
<dbReference type="AlphaFoldDB" id="A0A0U5JEW4"/>
<dbReference type="Pfam" id="PF12895">
    <property type="entry name" value="ANAPC3"/>
    <property type="match status" value="1"/>
</dbReference>
<name>A0A0U5JEW4_9BACT</name>
<dbReference type="SMART" id="SM00028">
    <property type="entry name" value="TPR"/>
    <property type="match status" value="4"/>
</dbReference>
<dbReference type="SUPFAM" id="SSF48452">
    <property type="entry name" value="TPR-like"/>
    <property type="match status" value="4"/>
</dbReference>
<keyword evidence="3" id="KW-1185">Reference proteome</keyword>
<evidence type="ECO:0000313" key="2">
    <source>
        <dbReference type="EMBL" id="CUI17703.1"/>
    </source>
</evidence>
<dbReference type="Gene3D" id="1.25.40.10">
    <property type="entry name" value="Tetratricopeptide repeat domain"/>
    <property type="match status" value="4"/>
</dbReference>
<keyword evidence="1" id="KW-0802">TPR repeat</keyword>
<dbReference type="PATRIC" id="fig|389348.3.peg.2358"/>
<organism evidence="2 3">
    <name type="scientific">Candidatus Protochlamydia naegleriophila</name>
    <dbReference type="NCBI Taxonomy" id="389348"/>
    <lineage>
        <taxon>Bacteria</taxon>
        <taxon>Pseudomonadati</taxon>
        <taxon>Chlamydiota</taxon>
        <taxon>Chlamydiia</taxon>
        <taxon>Parachlamydiales</taxon>
        <taxon>Parachlamydiaceae</taxon>
        <taxon>Candidatus Protochlamydia</taxon>
    </lineage>
</organism>
<dbReference type="PANTHER" id="PTHR12558">
    <property type="entry name" value="CELL DIVISION CYCLE 16,23,27"/>
    <property type="match status" value="1"/>
</dbReference>
<dbReference type="Pfam" id="PF13181">
    <property type="entry name" value="TPR_8"/>
    <property type="match status" value="1"/>
</dbReference>
<protein>
    <recommendedName>
        <fullName evidence="4">Tetratricopeptide repeat protein</fullName>
    </recommendedName>
</protein>
<feature type="repeat" description="TPR" evidence="1">
    <location>
        <begin position="499"/>
        <end position="532"/>
    </location>
</feature>
<dbReference type="RefSeq" id="WP_059061938.1">
    <property type="nucleotide sequence ID" value="NZ_LN879502.1"/>
</dbReference>
<dbReference type="PANTHER" id="PTHR12558:SF13">
    <property type="entry name" value="CELL DIVISION CYCLE PROTEIN 27 HOMOLOG"/>
    <property type="match status" value="1"/>
</dbReference>
<dbReference type="InterPro" id="IPR019734">
    <property type="entry name" value="TPR_rpt"/>
</dbReference>
<sequence>MKKWALTALYLTCYWAAAVPAEEDAQRLQQAENLRAEGLYLDALNHYRQLAEMPSSQLANSQKLLILSQAACHLELNEPEEALNLLKNSPLISSHDTTSLYLASLAYRDLQRHEEALTALNSISPEEEKELACVIALEKGVNSFYLNQFEQARLYLKNVSWNQANPIPFYLSQLYLIKLSLAEHNIPAAKLPIENLSDKLEDSHPLAYEKNYLEGVVFFHEGSTQQAIECFKKACPVYPCSWKKDILAHLIKSYLKQSEQALEAEKALSFLAQAEETLTAMRAADETYYLLLSDFYLIKARLLKDKQAYEQAQQILNDKTHIKTEEGSHQAKLKQAAATPTYQERSKLYMQLIQEAQSNNLLQADAWYFKGMNELEEGLLMQKTPLFLPSASNLFELSAQSFANAYQFYSPSHTAQSAASLKYQALAYYHQASDLKKKQALELLQRLIKEPALKETFAEPTELYTLVGLIATNLEEPDATIASQTITLLDQALNQSRNEQLFKLKGILYTKMDRWQEADDHFAQFLQDHPNSEESEVLFWRAECASHLKNETARKQYLQQLYQQSPDSPYAPYAYFRYYTYRDYMRGQRKAIKHLQAMPRSFPGHPLLISAYYLIGLDYLKDRLSEEGELVQRKDKIAAIDFLHLAETTFDELVKQEKLPPKELAYFIQIRYQATLERALANLAIADASPPAKKHIYLEYTEDVFKELVQTLRSPSPLVKALLIRDQIYPRILQESEFWLAQTYCKKGKQEQANLLYDQLIHDSKQAGMEHGYLVSRACYEKGCLAQQSQDYTQALSYFLAAEQANATNFLSPDQKLDLWIQQSQCYKELKQFDEAMLLLSKVVNDEAISSLRVKAMYLRADLYALQGRPELALKQLEATSRKGGEWSKKAKEKLEQDYVY</sequence>